<organism evidence="4 5">
    <name type="scientific">Actinacidiphila rubida</name>
    <dbReference type="NCBI Taxonomy" id="310780"/>
    <lineage>
        <taxon>Bacteria</taxon>
        <taxon>Bacillati</taxon>
        <taxon>Actinomycetota</taxon>
        <taxon>Actinomycetes</taxon>
        <taxon>Kitasatosporales</taxon>
        <taxon>Streptomycetaceae</taxon>
        <taxon>Actinacidiphila</taxon>
    </lineage>
</organism>
<protein>
    <submittedName>
        <fullName evidence="4">Uncharacterized protein</fullName>
    </submittedName>
</protein>
<dbReference type="EMBL" id="FODD01000068">
    <property type="protein sequence ID" value="SEP00544.1"/>
    <property type="molecule type" value="Genomic_DNA"/>
</dbReference>
<dbReference type="Proteomes" id="UP000181951">
    <property type="component" value="Unassembled WGS sequence"/>
</dbReference>
<feature type="region of interest" description="Disordered" evidence="1">
    <location>
        <begin position="70"/>
        <end position="107"/>
    </location>
</feature>
<proteinExistence type="predicted"/>
<feature type="transmembrane region" description="Helical" evidence="2">
    <location>
        <begin position="48"/>
        <end position="68"/>
    </location>
</feature>
<evidence type="ECO:0000313" key="5">
    <source>
        <dbReference type="Proteomes" id="UP000181951"/>
    </source>
</evidence>
<accession>A0A1H8UCF5</accession>
<evidence type="ECO:0000313" key="3">
    <source>
        <dbReference type="EMBL" id="SEO63174.1"/>
    </source>
</evidence>
<keyword evidence="2" id="KW-1133">Transmembrane helix</keyword>
<feature type="compositionally biased region" description="Low complexity" evidence="1">
    <location>
        <begin position="81"/>
        <end position="105"/>
    </location>
</feature>
<keyword evidence="2" id="KW-0812">Transmembrane</keyword>
<keyword evidence="5" id="KW-1185">Reference proteome</keyword>
<name>A0A1H8UCF5_9ACTN</name>
<gene>
    <name evidence="3" type="ORF">SAMN05216267_103375</name>
    <name evidence="4" type="ORF">SAMN05216267_106825</name>
</gene>
<evidence type="ECO:0000256" key="1">
    <source>
        <dbReference type="SAM" id="MobiDB-lite"/>
    </source>
</evidence>
<sequence length="354" mass="36062">MNTTHHADDLENRLPGLLADAAADPPGNPRRLAQVQLRASRRRRTHRAGAASALAVVAVAAAMTPALLDQGAHPAGAPSQAGRTGRATATPTPAATPKTTSPATADGHYPALFSVPNTTLSTSLAIAYGTGPGTKQVTIPDGSRIGAVELRCVGKGAIGVDDHGTLGSDLSVPPRPSTPNCAAGLSAEADLVAEGVRSGPNTVVAPGTPVTMTVRTTGNVRWWLVVGRVGGQSRSGVPDPDTLTLGPAPAEQHLAGRTTAAGLLYQCGQRKEQVRIAFAVSGTPVHAVLHCDAGTTYVITFSAPLHLTAPVKDPLIRLVGSPSSPDDYWAALLTPSGLAAWSAIPGVIHAHLPL</sequence>
<dbReference type="AlphaFoldDB" id="A0A1H8UCF5"/>
<evidence type="ECO:0000313" key="4">
    <source>
        <dbReference type="EMBL" id="SEP00544.1"/>
    </source>
</evidence>
<dbReference type="RefSeq" id="WP_069463608.1">
    <property type="nucleotide sequence ID" value="NZ_FODD01000033.1"/>
</dbReference>
<dbReference type="STRING" id="310780.SAMN05216267_103375"/>
<dbReference type="EMBL" id="FODD01000033">
    <property type="protein sequence ID" value="SEO63174.1"/>
    <property type="molecule type" value="Genomic_DNA"/>
</dbReference>
<keyword evidence="2" id="KW-0472">Membrane</keyword>
<evidence type="ECO:0000256" key="2">
    <source>
        <dbReference type="SAM" id="Phobius"/>
    </source>
</evidence>
<reference evidence="4 5" key="1">
    <citation type="submission" date="2016-10" db="EMBL/GenBank/DDBJ databases">
        <authorList>
            <person name="de Groot N.N."/>
        </authorList>
    </citation>
    <scope>NUCLEOTIDE SEQUENCE [LARGE SCALE GENOMIC DNA]</scope>
    <source>
        <strain evidence="4 5">CGMCC 4.2026</strain>
    </source>
</reference>